<sequence length="163" mass="18042">MSATDATNEQLQATAHIDAAPDAVFAFLCDPANHQHTEPTDWVRDAITTEPITAKGQMFGVHMYLEQVGGPYDMHNVVTQFEPGRTIAWLPGTLGEDGNHQPGGWWWRYDIEPAPEGNGSRVTLTYNWNDTPNEFREEVGGMPPFPPEYLDNSLAELGNSLAT</sequence>
<dbReference type="STRING" id="499555.BJL86_0940"/>
<proteinExistence type="predicted"/>
<dbReference type="Proteomes" id="UP000186104">
    <property type="component" value="Chromosome"/>
</dbReference>
<dbReference type="KEGG" id="dtm:BJL86_0940"/>
<evidence type="ECO:0000313" key="2">
    <source>
        <dbReference type="Proteomes" id="UP000186104"/>
    </source>
</evidence>
<dbReference type="Gene3D" id="3.30.530.20">
    <property type="match status" value="1"/>
</dbReference>
<dbReference type="EMBL" id="CP015961">
    <property type="protein sequence ID" value="ANI91733.1"/>
    <property type="molecule type" value="Genomic_DNA"/>
</dbReference>
<protein>
    <recommendedName>
        <fullName evidence="3">ATPase</fullName>
    </recommendedName>
</protein>
<name>A0A173LIK4_9ACTN</name>
<dbReference type="Pfam" id="PF10604">
    <property type="entry name" value="Polyketide_cyc2"/>
    <property type="match status" value="1"/>
</dbReference>
<evidence type="ECO:0008006" key="3">
    <source>
        <dbReference type="Google" id="ProtNLM"/>
    </source>
</evidence>
<dbReference type="SUPFAM" id="SSF55961">
    <property type="entry name" value="Bet v1-like"/>
    <property type="match status" value="1"/>
</dbReference>
<evidence type="ECO:0000313" key="1">
    <source>
        <dbReference type="EMBL" id="ANI91733.1"/>
    </source>
</evidence>
<accession>A0A173LIK4</accession>
<dbReference type="OrthoDB" id="6624781at2"/>
<keyword evidence="2" id="KW-1185">Reference proteome</keyword>
<organism evidence="1 2">
    <name type="scientific">Dietzia timorensis</name>
    <dbReference type="NCBI Taxonomy" id="499555"/>
    <lineage>
        <taxon>Bacteria</taxon>
        <taxon>Bacillati</taxon>
        <taxon>Actinomycetota</taxon>
        <taxon>Actinomycetes</taxon>
        <taxon>Mycobacteriales</taxon>
        <taxon>Dietziaceae</taxon>
        <taxon>Dietzia</taxon>
    </lineage>
</organism>
<dbReference type="AlphaFoldDB" id="A0A173LIK4"/>
<dbReference type="InterPro" id="IPR023393">
    <property type="entry name" value="START-like_dom_sf"/>
</dbReference>
<gene>
    <name evidence="1" type="ORF">BJL86_0940</name>
</gene>
<dbReference type="RefSeq" id="WP_067475740.1">
    <property type="nucleotide sequence ID" value="NZ_CP015961.1"/>
</dbReference>
<reference evidence="1 2" key="1">
    <citation type="submission" date="2016-06" db="EMBL/GenBank/DDBJ databases">
        <title>Complete genome sequence of a saline-alkali tolerant type strain Dietzia timorensis ID05-A0528T.</title>
        <authorList>
            <person name="Wu X."/>
        </authorList>
    </citation>
    <scope>NUCLEOTIDE SEQUENCE [LARGE SCALE GENOMIC DNA]</scope>
    <source>
        <strain evidence="1 2">ID05-A0528</strain>
    </source>
</reference>
<dbReference type="InterPro" id="IPR019587">
    <property type="entry name" value="Polyketide_cyclase/dehydratase"/>
</dbReference>